<keyword evidence="2" id="KW-1185">Reference proteome</keyword>
<accession>A0ABW7Q200</accession>
<reference evidence="1 2" key="1">
    <citation type="submission" date="2024-08" db="EMBL/GenBank/DDBJ databases">
        <title>Pantoea ronii - a newly identified human opportunistic pathogen.</title>
        <authorList>
            <person name="Keidar-Friedman D."/>
            <person name="Sorek N."/>
            <person name="Leshin-Carmel D."/>
            <person name="Tsur A."/>
            <person name="Amsalem M."/>
            <person name="Tolkach D."/>
            <person name="Brosh-Nissimov T."/>
        </authorList>
    </citation>
    <scope>NUCLEOTIDE SEQUENCE [LARGE SCALE GENOMIC DNA]</scope>
    <source>
        <strain evidence="1 2">AA23256</strain>
    </source>
</reference>
<name>A0ABW7Q200_9GAMM</name>
<sequence>MTVSLRLILVDSVWERIIEDKFWRERRRFTKPRCYDSEAEVFPDFLPRDVTGQAAVPLEVFGMTTPEYLACKVLKVAHYQEEYGGGFWWSWDAFQPRAAEKIPPFPARRSSGKSDPDSGL</sequence>
<dbReference type="Proteomes" id="UP001611251">
    <property type="component" value="Unassembled WGS sequence"/>
</dbReference>
<comment type="caution">
    <text evidence="1">The sequence shown here is derived from an EMBL/GenBank/DDBJ whole genome shotgun (WGS) entry which is preliminary data.</text>
</comment>
<evidence type="ECO:0000313" key="1">
    <source>
        <dbReference type="EMBL" id="MFH8136284.1"/>
    </source>
</evidence>
<organism evidence="1 2">
    <name type="scientific">Pantoea osteomyelitidis</name>
    <dbReference type="NCBI Taxonomy" id="3230026"/>
    <lineage>
        <taxon>Bacteria</taxon>
        <taxon>Pseudomonadati</taxon>
        <taxon>Pseudomonadota</taxon>
        <taxon>Gammaproteobacteria</taxon>
        <taxon>Enterobacterales</taxon>
        <taxon>Erwiniaceae</taxon>
        <taxon>Pantoea</taxon>
    </lineage>
</organism>
<proteinExistence type="predicted"/>
<dbReference type="EMBL" id="JBGFSN010000012">
    <property type="protein sequence ID" value="MFH8136284.1"/>
    <property type="molecule type" value="Genomic_DNA"/>
</dbReference>
<evidence type="ECO:0000313" key="2">
    <source>
        <dbReference type="Proteomes" id="UP001611251"/>
    </source>
</evidence>
<protein>
    <submittedName>
        <fullName evidence="1">DUF1173 family protein</fullName>
    </submittedName>
</protein>
<gene>
    <name evidence="1" type="ORF">ABU178_19230</name>
</gene>